<dbReference type="EMBL" id="GGFL01012356">
    <property type="protein sequence ID" value="MBW76534.1"/>
    <property type="molecule type" value="Transcribed_RNA"/>
</dbReference>
<protein>
    <submittedName>
        <fullName evidence="1">Putative secreted protein</fullName>
    </submittedName>
</protein>
<sequence>MYGVDVQRCAMLLQRLLRLAEQLILVELGSARIVLLLRISSVAVMLPEELGRIRVTTDLHLANLYPGPVRVQIGGAHER</sequence>
<accession>A0A2M4DG21</accession>
<dbReference type="AlphaFoldDB" id="A0A2M4DG21"/>
<reference evidence="1" key="1">
    <citation type="submission" date="2018-01" db="EMBL/GenBank/DDBJ databases">
        <title>An insight into the sialome of Amazonian anophelines.</title>
        <authorList>
            <person name="Ribeiro J.M."/>
            <person name="Scarpassa V."/>
            <person name="Calvo E."/>
        </authorList>
    </citation>
    <scope>NUCLEOTIDE SEQUENCE</scope>
</reference>
<name>A0A2M4DG21_ANODA</name>
<organism evidence="1">
    <name type="scientific">Anopheles darlingi</name>
    <name type="common">Mosquito</name>
    <dbReference type="NCBI Taxonomy" id="43151"/>
    <lineage>
        <taxon>Eukaryota</taxon>
        <taxon>Metazoa</taxon>
        <taxon>Ecdysozoa</taxon>
        <taxon>Arthropoda</taxon>
        <taxon>Hexapoda</taxon>
        <taxon>Insecta</taxon>
        <taxon>Pterygota</taxon>
        <taxon>Neoptera</taxon>
        <taxon>Endopterygota</taxon>
        <taxon>Diptera</taxon>
        <taxon>Nematocera</taxon>
        <taxon>Culicoidea</taxon>
        <taxon>Culicidae</taxon>
        <taxon>Anophelinae</taxon>
        <taxon>Anopheles</taxon>
    </lineage>
</organism>
<evidence type="ECO:0000313" key="1">
    <source>
        <dbReference type="EMBL" id="MBW76534.1"/>
    </source>
</evidence>
<proteinExistence type="predicted"/>